<feature type="active site" description="Proton acceptor" evidence="2">
    <location>
        <position position="159"/>
    </location>
</feature>
<dbReference type="EC" id="3.1.4.58" evidence="2"/>
<dbReference type="GO" id="GO:0004113">
    <property type="term" value="F:2',3'-cyclic-nucleotide 3'-phosphodiesterase activity"/>
    <property type="evidence" value="ECO:0007669"/>
    <property type="project" value="InterPro"/>
</dbReference>
<dbReference type="InterPro" id="IPR009097">
    <property type="entry name" value="Cyclic_Pdiesterase"/>
</dbReference>
<keyword evidence="1 2" id="KW-0378">Hydrolase</keyword>
<dbReference type="GO" id="GO:0008664">
    <property type="term" value="F:RNA 2',3'-cyclic 3'-phosphodiesterase activity"/>
    <property type="evidence" value="ECO:0007669"/>
    <property type="project" value="UniProtKB-EC"/>
</dbReference>
<dbReference type="Pfam" id="PF02834">
    <property type="entry name" value="LigT_PEase"/>
    <property type="match status" value="1"/>
</dbReference>
<evidence type="ECO:0000259" key="3">
    <source>
        <dbReference type="Pfam" id="PF02834"/>
    </source>
</evidence>
<feature type="short sequence motif" description="HXTX 1" evidence="2">
    <location>
        <begin position="75"/>
        <end position="78"/>
    </location>
</feature>
<evidence type="ECO:0000313" key="4">
    <source>
        <dbReference type="EMBL" id="CBW74612.1"/>
    </source>
</evidence>
<reference evidence="4 5" key="1">
    <citation type="journal article" date="2011" name="J. Bacteriol.">
        <title>Complete genome sequence of Burkholderia rhizoxinica, an endosymbiont of Rhizopus microsporus.</title>
        <authorList>
            <person name="Lackner G."/>
            <person name="Moebius N."/>
            <person name="Partida-Martinez L."/>
            <person name="Hertweck C."/>
        </authorList>
    </citation>
    <scope>NUCLEOTIDE SEQUENCE [LARGE SCALE GENOMIC DNA]</scope>
    <source>
        <strain evidence="5">DSM 19002 / CIP 109453 / HKI 454</strain>
    </source>
</reference>
<protein>
    <recommendedName>
        <fullName evidence="2">RNA 2',3'-cyclic phosphodiesterase</fullName>
        <shortName evidence="2">RNA 2',3'-CPDase</shortName>
        <ecNumber evidence="2">3.1.4.58</ecNumber>
    </recommendedName>
</protein>
<dbReference type="GO" id="GO:0016874">
    <property type="term" value="F:ligase activity"/>
    <property type="evidence" value="ECO:0007669"/>
    <property type="project" value="UniProtKB-KW"/>
</dbReference>
<dbReference type="Gene3D" id="3.90.1140.10">
    <property type="entry name" value="Cyclic phosphodiesterase"/>
    <property type="match status" value="1"/>
</dbReference>
<proteinExistence type="inferred from homology"/>
<dbReference type="InterPro" id="IPR014051">
    <property type="entry name" value="Phosphoesterase_HXTX"/>
</dbReference>
<dbReference type="EMBL" id="FR687359">
    <property type="protein sequence ID" value="CBW74612.1"/>
    <property type="molecule type" value="Genomic_DNA"/>
</dbReference>
<keyword evidence="4" id="KW-0436">Ligase</keyword>
<dbReference type="KEGG" id="brh:RBRH_02311"/>
<dbReference type="SUPFAM" id="SSF55144">
    <property type="entry name" value="LigT-like"/>
    <property type="match status" value="1"/>
</dbReference>
<dbReference type="Proteomes" id="UP000007437">
    <property type="component" value="Chromosome"/>
</dbReference>
<dbReference type="eggNOG" id="COG1514">
    <property type="taxonomic scope" value="Bacteria"/>
</dbReference>
<gene>
    <name evidence="4" type="ordered locus">RBRH_02311</name>
</gene>
<dbReference type="STRING" id="882378.RBRH_02311"/>
<evidence type="ECO:0000256" key="1">
    <source>
        <dbReference type="ARBA" id="ARBA00022801"/>
    </source>
</evidence>
<dbReference type="HOGENOM" id="CLU_081251_0_1_4"/>
<feature type="domain" description="Phosphoesterase HXTX" evidence="3">
    <location>
        <begin position="133"/>
        <end position="205"/>
    </location>
</feature>
<feature type="short sequence motif" description="HXTX 2" evidence="2">
    <location>
        <begin position="159"/>
        <end position="162"/>
    </location>
</feature>
<dbReference type="InterPro" id="IPR004175">
    <property type="entry name" value="RNA_CPDase"/>
</dbReference>
<dbReference type="PANTHER" id="PTHR35561:SF1">
    <property type="entry name" value="RNA 2',3'-CYCLIC PHOSPHODIESTERASE"/>
    <property type="match status" value="1"/>
</dbReference>
<evidence type="ECO:0000313" key="5">
    <source>
        <dbReference type="Proteomes" id="UP000007437"/>
    </source>
</evidence>
<feature type="active site" description="Proton donor" evidence="2">
    <location>
        <position position="75"/>
    </location>
</feature>
<sequence length="218" mass="23995">MSRNVLYASRFFRHRLPCAVGRLCRKESSMDVRLQRCFVALIPDSGALDAIDAWRAPWRAGHIAGVRWIPREQVHLTIRFIGALTPDGEACLINEWPTLTPVPDVLPTSHAAMLPSAKRARVYALELISAPAFLAWVARVDVLMERAGVPAAARPLRPHLTLARLRGDPPASTRDFERVHPVPPLITFDTLVLVSSTLTPAGPRYARLAAVPAGRSLP</sequence>
<dbReference type="AlphaFoldDB" id="E5APT0"/>
<dbReference type="PANTHER" id="PTHR35561">
    <property type="entry name" value="RNA 2',3'-CYCLIC PHOSPHODIESTERASE"/>
    <property type="match status" value="1"/>
</dbReference>
<name>E5APT0_MYCRK</name>
<comment type="similarity">
    <text evidence="2">Belongs to the 2H phosphoesterase superfamily. ThpR family.</text>
</comment>
<comment type="function">
    <text evidence="2">Hydrolyzes RNA 2',3'-cyclic phosphodiester to an RNA 2'-phosphomonoester.</text>
</comment>
<comment type="catalytic activity">
    <reaction evidence="2">
        <text>a 3'-end 2',3'-cyclophospho-ribonucleotide-RNA + H2O = a 3'-end 2'-phospho-ribonucleotide-RNA + H(+)</text>
        <dbReference type="Rhea" id="RHEA:11828"/>
        <dbReference type="Rhea" id="RHEA-COMP:10464"/>
        <dbReference type="Rhea" id="RHEA-COMP:17353"/>
        <dbReference type="ChEBI" id="CHEBI:15377"/>
        <dbReference type="ChEBI" id="CHEBI:15378"/>
        <dbReference type="ChEBI" id="CHEBI:83064"/>
        <dbReference type="ChEBI" id="CHEBI:173113"/>
        <dbReference type="EC" id="3.1.4.58"/>
    </reaction>
</comment>
<accession>E5APT0</accession>
<dbReference type="HAMAP" id="MF_01940">
    <property type="entry name" value="RNA_CPDase"/>
    <property type="match status" value="1"/>
</dbReference>
<evidence type="ECO:0000256" key="2">
    <source>
        <dbReference type="HAMAP-Rule" id="MF_01940"/>
    </source>
</evidence>
<organism evidence="4 5">
    <name type="scientific">Mycetohabitans rhizoxinica (strain DSM 19002 / CIP 109453 / HKI 454)</name>
    <name type="common">Paraburkholderia rhizoxinica</name>
    <dbReference type="NCBI Taxonomy" id="882378"/>
    <lineage>
        <taxon>Bacteria</taxon>
        <taxon>Pseudomonadati</taxon>
        <taxon>Pseudomonadota</taxon>
        <taxon>Betaproteobacteria</taxon>
        <taxon>Burkholderiales</taxon>
        <taxon>Burkholderiaceae</taxon>
        <taxon>Mycetohabitans</taxon>
    </lineage>
</organism>
<dbReference type="NCBIfam" id="TIGR02258">
    <property type="entry name" value="2_5_ligase"/>
    <property type="match status" value="1"/>
</dbReference>